<evidence type="ECO:0000313" key="3">
    <source>
        <dbReference type="Proteomes" id="UP000001542"/>
    </source>
</evidence>
<dbReference type="RefSeq" id="XP_001309821.1">
    <property type="nucleotide sequence ID" value="XM_001309820.1"/>
</dbReference>
<dbReference type="Proteomes" id="UP000001542">
    <property type="component" value="Unassembled WGS sequence"/>
</dbReference>
<keyword evidence="1" id="KW-0812">Transmembrane</keyword>
<evidence type="ECO:0008006" key="4">
    <source>
        <dbReference type="Google" id="ProtNLM"/>
    </source>
</evidence>
<accession>A2FDX3</accession>
<reference evidence="2" key="1">
    <citation type="submission" date="2006-10" db="EMBL/GenBank/DDBJ databases">
        <authorList>
            <person name="Amadeo P."/>
            <person name="Zhao Q."/>
            <person name="Wortman J."/>
            <person name="Fraser-Liggett C."/>
            <person name="Carlton J."/>
        </authorList>
    </citation>
    <scope>NUCLEOTIDE SEQUENCE</scope>
    <source>
        <strain evidence="2">G3</strain>
    </source>
</reference>
<dbReference type="SMR" id="A2FDX3"/>
<evidence type="ECO:0000256" key="1">
    <source>
        <dbReference type="SAM" id="Phobius"/>
    </source>
</evidence>
<dbReference type="KEGG" id="tva:4754666"/>
<dbReference type="InParanoid" id="A2FDX3"/>
<sequence>MLAIYSHVSVTAWLYSTGIIYLSQRLYFLSIYTISSYVVCIIAGAAFTIFRSISLYYLFLMAAFLSMLVNFYFGFQMYLDPVSYFVTLTDTWMENINTRKINIIERNLKCCGFHRPREYPKDRCTESFTDACFTVMKDRYTNDMKNGALTYMALGITFGLLIAFVIMHGTQKPGYRSTRRREITVAPL</sequence>
<organism evidence="2 3">
    <name type="scientific">Trichomonas vaginalis (strain ATCC PRA-98 / G3)</name>
    <dbReference type="NCBI Taxonomy" id="412133"/>
    <lineage>
        <taxon>Eukaryota</taxon>
        <taxon>Metamonada</taxon>
        <taxon>Parabasalia</taxon>
        <taxon>Trichomonadida</taxon>
        <taxon>Trichomonadidae</taxon>
        <taxon>Trichomonas</taxon>
    </lineage>
</organism>
<dbReference type="EMBL" id="DS113739">
    <property type="protein sequence ID" value="EAX96891.1"/>
    <property type="molecule type" value="Genomic_DNA"/>
</dbReference>
<dbReference type="VEuPathDB" id="TrichDB:TVAGG3_0212290"/>
<proteinExistence type="predicted"/>
<protein>
    <recommendedName>
        <fullName evidence="4">Tetraspanin family protein</fullName>
    </recommendedName>
</protein>
<feature type="transmembrane region" description="Helical" evidence="1">
    <location>
        <begin position="148"/>
        <end position="170"/>
    </location>
</feature>
<dbReference type="AlphaFoldDB" id="A2FDX3"/>
<feature type="transmembrane region" description="Helical" evidence="1">
    <location>
        <begin position="55"/>
        <end position="75"/>
    </location>
</feature>
<keyword evidence="1" id="KW-0472">Membrane</keyword>
<keyword evidence="1" id="KW-1133">Transmembrane helix</keyword>
<dbReference type="VEuPathDB" id="TrichDB:TVAG_133910"/>
<feature type="transmembrane region" description="Helical" evidence="1">
    <location>
        <begin position="26"/>
        <end position="48"/>
    </location>
</feature>
<reference evidence="2" key="2">
    <citation type="journal article" date="2007" name="Science">
        <title>Draft genome sequence of the sexually transmitted pathogen Trichomonas vaginalis.</title>
        <authorList>
            <person name="Carlton J.M."/>
            <person name="Hirt R.P."/>
            <person name="Silva J.C."/>
            <person name="Delcher A.L."/>
            <person name="Schatz M."/>
            <person name="Zhao Q."/>
            <person name="Wortman J.R."/>
            <person name="Bidwell S.L."/>
            <person name="Alsmark U.C.M."/>
            <person name="Besteiro S."/>
            <person name="Sicheritz-Ponten T."/>
            <person name="Noel C.J."/>
            <person name="Dacks J.B."/>
            <person name="Foster P.G."/>
            <person name="Simillion C."/>
            <person name="Van de Peer Y."/>
            <person name="Miranda-Saavedra D."/>
            <person name="Barton G.J."/>
            <person name="Westrop G.D."/>
            <person name="Mueller S."/>
            <person name="Dessi D."/>
            <person name="Fiori P.L."/>
            <person name="Ren Q."/>
            <person name="Paulsen I."/>
            <person name="Zhang H."/>
            <person name="Bastida-Corcuera F.D."/>
            <person name="Simoes-Barbosa A."/>
            <person name="Brown M.T."/>
            <person name="Hayes R.D."/>
            <person name="Mukherjee M."/>
            <person name="Okumura C.Y."/>
            <person name="Schneider R."/>
            <person name="Smith A.J."/>
            <person name="Vanacova S."/>
            <person name="Villalvazo M."/>
            <person name="Haas B.J."/>
            <person name="Pertea M."/>
            <person name="Feldblyum T.V."/>
            <person name="Utterback T.R."/>
            <person name="Shu C.L."/>
            <person name="Osoegawa K."/>
            <person name="de Jong P.J."/>
            <person name="Hrdy I."/>
            <person name="Horvathova L."/>
            <person name="Zubacova Z."/>
            <person name="Dolezal P."/>
            <person name="Malik S.B."/>
            <person name="Logsdon J.M. Jr."/>
            <person name="Henze K."/>
            <person name="Gupta A."/>
            <person name="Wang C.C."/>
            <person name="Dunne R.L."/>
            <person name="Upcroft J.A."/>
            <person name="Upcroft P."/>
            <person name="White O."/>
            <person name="Salzberg S.L."/>
            <person name="Tang P."/>
            <person name="Chiu C.-H."/>
            <person name="Lee Y.-S."/>
            <person name="Embley T.M."/>
            <person name="Coombs G.H."/>
            <person name="Mottram J.C."/>
            <person name="Tachezy J."/>
            <person name="Fraser-Liggett C.M."/>
            <person name="Johnson P.J."/>
        </authorList>
    </citation>
    <scope>NUCLEOTIDE SEQUENCE [LARGE SCALE GENOMIC DNA]</scope>
    <source>
        <strain evidence="2">G3</strain>
    </source>
</reference>
<evidence type="ECO:0000313" key="2">
    <source>
        <dbReference type="EMBL" id="EAX96891.1"/>
    </source>
</evidence>
<gene>
    <name evidence="2" type="ORF">TVAG_133910</name>
</gene>
<keyword evidence="3" id="KW-1185">Reference proteome</keyword>
<name>A2FDX3_TRIV3</name>